<dbReference type="Proteomes" id="UP001196413">
    <property type="component" value="Unassembled WGS sequence"/>
</dbReference>
<comment type="caution">
    <text evidence="1">The sequence shown here is derived from an EMBL/GenBank/DDBJ whole genome shotgun (WGS) entry which is preliminary data.</text>
</comment>
<protein>
    <submittedName>
        <fullName evidence="1">Uncharacterized protein</fullName>
    </submittedName>
</protein>
<reference evidence="1" key="1">
    <citation type="submission" date="2021-06" db="EMBL/GenBank/DDBJ databases">
        <title>Parelaphostrongylus tenuis whole genome reference sequence.</title>
        <authorList>
            <person name="Garwood T.J."/>
            <person name="Larsen P.A."/>
            <person name="Fountain-Jones N.M."/>
            <person name="Garbe J.R."/>
            <person name="Macchietto M.G."/>
            <person name="Kania S.A."/>
            <person name="Gerhold R.W."/>
            <person name="Richards J.E."/>
            <person name="Wolf T.M."/>
        </authorList>
    </citation>
    <scope>NUCLEOTIDE SEQUENCE</scope>
    <source>
        <strain evidence="1">MNPRO001-30</strain>
        <tissue evidence="1">Meninges</tissue>
    </source>
</reference>
<accession>A0AAD5MMJ5</accession>
<keyword evidence="2" id="KW-1185">Reference proteome</keyword>
<sequence>MSALYYEPNLRDFGLADYGWRGLGGMLVSHETGENIPHYNLAAYWKRSVALVIAGYVEPVLPPRPTKEFELEVGGILYEAI</sequence>
<gene>
    <name evidence="1" type="ORF">KIN20_006132</name>
</gene>
<dbReference type="AlphaFoldDB" id="A0AAD5MMJ5"/>
<proteinExistence type="predicted"/>
<evidence type="ECO:0000313" key="1">
    <source>
        <dbReference type="EMBL" id="KAJ1350359.1"/>
    </source>
</evidence>
<dbReference type="EMBL" id="JAHQIW010000847">
    <property type="protein sequence ID" value="KAJ1350359.1"/>
    <property type="molecule type" value="Genomic_DNA"/>
</dbReference>
<organism evidence="1 2">
    <name type="scientific">Parelaphostrongylus tenuis</name>
    <name type="common">Meningeal worm</name>
    <dbReference type="NCBI Taxonomy" id="148309"/>
    <lineage>
        <taxon>Eukaryota</taxon>
        <taxon>Metazoa</taxon>
        <taxon>Ecdysozoa</taxon>
        <taxon>Nematoda</taxon>
        <taxon>Chromadorea</taxon>
        <taxon>Rhabditida</taxon>
        <taxon>Rhabditina</taxon>
        <taxon>Rhabditomorpha</taxon>
        <taxon>Strongyloidea</taxon>
        <taxon>Metastrongylidae</taxon>
        <taxon>Parelaphostrongylus</taxon>
    </lineage>
</organism>
<evidence type="ECO:0000313" key="2">
    <source>
        <dbReference type="Proteomes" id="UP001196413"/>
    </source>
</evidence>
<name>A0AAD5MMJ5_PARTN</name>